<evidence type="ECO:0000256" key="9">
    <source>
        <dbReference type="RuleBase" id="RU000489"/>
    </source>
</evidence>
<dbReference type="InterPro" id="IPR013783">
    <property type="entry name" value="Ig-like_fold"/>
</dbReference>
<dbReference type="Gene3D" id="2.60.40.10">
    <property type="entry name" value="Immunoglobulins"/>
    <property type="match status" value="5"/>
</dbReference>
<dbReference type="Pfam" id="PF02839">
    <property type="entry name" value="CBM_5_12"/>
    <property type="match status" value="2"/>
</dbReference>
<evidence type="ECO:0000259" key="10">
    <source>
        <dbReference type="PROSITE" id="PS50853"/>
    </source>
</evidence>
<dbReference type="Proteomes" id="UP000256977">
    <property type="component" value="Unassembled WGS sequence"/>
</dbReference>
<dbReference type="SUPFAM" id="SSF54556">
    <property type="entry name" value="Chitinase insertion domain"/>
    <property type="match status" value="1"/>
</dbReference>
<dbReference type="SUPFAM" id="SSF51055">
    <property type="entry name" value="Carbohydrate binding domain"/>
    <property type="match status" value="2"/>
</dbReference>
<feature type="domain" description="Fibronectin type-III" evidence="10">
    <location>
        <begin position="490"/>
        <end position="580"/>
    </location>
</feature>
<dbReference type="PANTHER" id="PTHR11177">
    <property type="entry name" value="CHITINASE"/>
    <property type="match status" value="1"/>
</dbReference>
<dbReference type="SMART" id="SM00495">
    <property type="entry name" value="ChtBD3"/>
    <property type="match status" value="2"/>
</dbReference>
<dbReference type="CDD" id="cd12214">
    <property type="entry name" value="ChiA1_BD"/>
    <property type="match status" value="2"/>
</dbReference>
<evidence type="ECO:0000259" key="11">
    <source>
        <dbReference type="PROSITE" id="PS51910"/>
    </source>
</evidence>
<feature type="domain" description="Fibronectin type-III" evidence="10">
    <location>
        <begin position="924"/>
        <end position="1011"/>
    </location>
</feature>
<feature type="domain" description="Fibronectin type-III" evidence="10">
    <location>
        <begin position="735"/>
        <end position="821"/>
    </location>
</feature>
<feature type="domain" description="GH18" evidence="11">
    <location>
        <begin position="43"/>
        <end position="482"/>
    </location>
</feature>
<feature type="domain" description="Fibronectin type-III" evidence="10">
    <location>
        <begin position="827"/>
        <end position="914"/>
    </location>
</feature>
<dbReference type="InterPro" id="IPR017853">
    <property type="entry name" value="GH"/>
</dbReference>
<dbReference type="CDD" id="cd06548">
    <property type="entry name" value="GH18_chitinase"/>
    <property type="match status" value="1"/>
</dbReference>
<dbReference type="OrthoDB" id="9775889at2"/>
<evidence type="ECO:0000256" key="6">
    <source>
        <dbReference type="ARBA" id="ARBA00023277"/>
    </source>
</evidence>
<evidence type="ECO:0000256" key="1">
    <source>
        <dbReference type="ARBA" id="ARBA00000822"/>
    </source>
</evidence>
<dbReference type="InterPro" id="IPR050314">
    <property type="entry name" value="Glycosyl_Hydrlase_18"/>
</dbReference>
<dbReference type="InterPro" id="IPR036116">
    <property type="entry name" value="FN3_sf"/>
</dbReference>
<dbReference type="Gene3D" id="2.10.10.20">
    <property type="entry name" value="Carbohydrate-binding module superfamily 5/12"/>
    <property type="match status" value="2"/>
</dbReference>
<keyword evidence="6" id="KW-0119">Carbohydrate metabolism</keyword>
<dbReference type="InterPro" id="IPR003961">
    <property type="entry name" value="FN3_dom"/>
</dbReference>
<dbReference type="CDD" id="cd00063">
    <property type="entry name" value="FN3"/>
    <property type="match status" value="5"/>
</dbReference>
<dbReference type="PROSITE" id="PS51910">
    <property type="entry name" value="GH18_2"/>
    <property type="match status" value="1"/>
</dbReference>
<keyword evidence="5" id="KW-0146">Chitin degradation</keyword>
<dbReference type="InterPro" id="IPR011583">
    <property type="entry name" value="Chitinase_II/V-like_cat"/>
</dbReference>
<dbReference type="GO" id="GO:0006032">
    <property type="term" value="P:chitin catabolic process"/>
    <property type="evidence" value="ECO:0007669"/>
    <property type="project" value="UniProtKB-KW"/>
</dbReference>
<dbReference type="InterPro" id="IPR003610">
    <property type="entry name" value="CBM5/12"/>
</dbReference>
<evidence type="ECO:0000256" key="5">
    <source>
        <dbReference type="ARBA" id="ARBA00023024"/>
    </source>
</evidence>
<evidence type="ECO:0000256" key="7">
    <source>
        <dbReference type="ARBA" id="ARBA00023295"/>
    </source>
</evidence>
<dbReference type="SMART" id="SM00636">
    <property type="entry name" value="Glyco_18"/>
    <property type="match status" value="1"/>
</dbReference>
<dbReference type="SMART" id="SM00060">
    <property type="entry name" value="FN3"/>
    <property type="match status" value="5"/>
</dbReference>
<dbReference type="InterPro" id="IPR029070">
    <property type="entry name" value="Chitinase_insertion_sf"/>
</dbReference>
<dbReference type="EMBL" id="QRDZ01000035">
    <property type="protein sequence ID" value="RED57922.1"/>
    <property type="molecule type" value="Genomic_DNA"/>
</dbReference>
<name>A0A3D9I842_9BACL</name>
<dbReference type="FunFam" id="3.20.20.80:FF:000153">
    <property type="entry name" value="Chitinase A1"/>
    <property type="match status" value="1"/>
</dbReference>
<gene>
    <name evidence="12" type="ORF">DFP98_13517</name>
</gene>
<dbReference type="GO" id="GO:0030246">
    <property type="term" value="F:carbohydrate binding"/>
    <property type="evidence" value="ECO:0007669"/>
    <property type="project" value="InterPro"/>
</dbReference>
<organism evidence="12 13">
    <name type="scientific">Cohnella phaseoli</name>
    <dbReference type="NCBI Taxonomy" id="456490"/>
    <lineage>
        <taxon>Bacteria</taxon>
        <taxon>Bacillati</taxon>
        <taxon>Bacillota</taxon>
        <taxon>Bacilli</taxon>
        <taxon>Bacillales</taxon>
        <taxon>Paenibacillaceae</taxon>
        <taxon>Cohnella</taxon>
    </lineage>
</organism>
<comment type="similarity">
    <text evidence="2">Belongs to the glycosyl hydrolase 18 family. Chitinase class II subfamily.</text>
</comment>
<dbReference type="RefSeq" id="WP_116064611.1">
    <property type="nucleotide sequence ID" value="NZ_QRDZ01000035.1"/>
</dbReference>
<dbReference type="Pfam" id="PF00041">
    <property type="entry name" value="fn3"/>
    <property type="match status" value="5"/>
</dbReference>
<proteinExistence type="inferred from homology"/>
<dbReference type="SUPFAM" id="SSF49265">
    <property type="entry name" value="Fibronectin type III"/>
    <property type="match status" value="3"/>
</dbReference>
<dbReference type="GO" id="GO:0000272">
    <property type="term" value="P:polysaccharide catabolic process"/>
    <property type="evidence" value="ECO:0007669"/>
    <property type="project" value="UniProtKB-KW"/>
</dbReference>
<dbReference type="InterPro" id="IPR001579">
    <property type="entry name" value="Glyco_hydro_18_chit_AS"/>
</dbReference>
<evidence type="ECO:0000256" key="3">
    <source>
        <dbReference type="ARBA" id="ARBA00012729"/>
    </source>
</evidence>
<feature type="domain" description="Fibronectin type-III" evidence="10">
    <location>
        <begin position="589"/>
        <end position="674"/>
    </location>
</feature>
<dbReference type="PROSITE" id="PS01095">
    <property type="entry name" value="GH18_1"/>
    <property type="match status" value="1"/>
</dbReference>
<dbReference type="PANTHER" id="PTHR11177:SF317">
    <property type="entry name" value="CHITINASE 12-RELATED"/>
    <property type="match status" value="1"/>
</dbReference>
<comment type="catalytic activity">
    <reaction evidence="1">
        <text>Random endo-hydrolysis of N-acetyl-beta-D-glucosaminide (1-&gt;4)-beta-linkages in chitin and chitodextrins.</text>
        <dbReference type="EC" id="3.2.1.14"/>
    </reaction>
</comment>
<dbReference type="Pfam" id="PF00704">
    <property type="entry name" value="Glyco_hydro_18"/>
    <property type="match status" value="1"/>
</dbReference>
<dbReference type="Gene3D" id="3.10.50.10">
    <property type="match status" value="1"/>
</dbReference>
<comment type="caution">
    <text evidence="12">The sequence shown here is derived from an EMBL/GenBank/DDBJ whole genome shotgun (WGS) entry which is preliminary data.</text>
</comment>
<protein>
    <recommendedName>
        <fullName evidence="3">chitinase</fullName>
        <ecNumber evidence="3">3.2.1.14</ecNumber>
    </recommendedName>
</protein>
<dbReference type="GO" id="GO:0008843">
    <property type="term" value="F:endochitinase activity"/>
    <property type="evidence" value="ECO:0007669"/>
    <property type="project" value="UniProtKB-EC"/>
</dbReference>
<dbReference type="SUPFAM" id="SSF51445">
    <property type="entry name" value="(Trans)glycosidases"/>
    <property type="match status" value="1"/>
</dbReference>
<evidence type="ECO:0000256" key="8">
    <source>
        <dbReference type="ARBA" id="ARBA00023326"/>
    </source>
</evidence>
<dbReference type="GO" id="GO:0008061">
    <property type="term" value="F:chitin binding"/>
    <property type="evidence" value="ECO:0007669"/>
    <property type="project" value="InterPro"/>
</dbReference>
<dbReference type="Gene3D" id="3.20.20.80">
    <property type="entry name" value="Glycosidases"/>
    <property type="match status" value="1"/>
</dbReference>
<keyword evidence="4 9" id="KW-0378">Hydrolase</keyword>
<keyword evidence="7 9" id="KW-0326">Glycosidase</keyword>
<dbReference type="GO" id="GO:0005576">
    <property type="term" value="C:extracellular region"/>
    <property type="evidence" value="ECO:0007669"/>
    <property type="project" value="InterPro"/>
</dbReference>
<keyword evidence="8" id="KW-0624">Polysaccharide degradation</keyword>
<sequence>MINGGFGLKKTGLAWVCLLLILIPFVSSVGVQNVSAANPNGNYKIVGYFPSWGIYGRSYNVTNIDASKVTHINYAFADICWEGRHGNGSTAIDNPNKQTWSCTVTGIPLQSGTVPNGSIVLGDPDADALRPTPGGPTTGCWADAACGNFGALRNLKAQNPHLKTILSVGGWTWSNRFSDTAASDQTRKNFAKSAVDALRAYGFDGVDLDWEYPNVEAIQGNSYRPEDKQNFTLLLQEIRDQLDAAGAEDGKHYLLTIASGASQRFVDNTELNKVAHIVDWINIMTYDFHGGSFEATTSHNTGLYGDPSDPYYSNNFFVDGAIQAYENAGVPLNKIVVGLEFMARSWKNCPPGPNNDGQYQTCAADNGSVFKWAPNGTWDDTNSGNTGVFDYGDLAANYVNKNGYTRYFNNIAKVPYLYNPTTKIFISYDDTESIGYKTEYIKNNYLGGAMFWEFSSDCRTSPKYSCTGPKLLDKVAGDLSQATPPADTVPPTAPTNLVDAGHGDKKVTLSWSAATDNVGVMAYDIYRNGSPVLSVDGATTSALIKGLTGSTTYIFTVKARDAAGNSSAASSALSVTTSPPIVDHQPPTAPTNLVSSAKTKTTVKLSWGASTDNDDIAGYDIYRNGTLVQTTENTTETITGLSAGTTYSFYVIARDLSGNPSASSNSLYVTTPTDPVFPAWQTNTTYAVGAYVTYNGNLYKCTYAHSSIQGWEPSAAPTLWQLQSAPPADTQPPSAPTNLAISAQTATAVTLTWTASTDNIGVTGYDIYQDANWVGSSATTTYTASGLTAANSVSFYVKAKDAAGNVSAASNIVTKTPTTPDTVPPAAPANLISTAKTHTSVTLVWGASTDNVGVTGYDVYNGSTLAASVNGTTLTAVIGSLTPNTPYTFTVKAKDDAGNVSAASNAVTVTTDETPSVDTEPPTAPTNLTSTAKNQTSVTLAWGASTDNFGVTGYDVYNGSTLAASVNGTTLTAVISNLTPSTSYTFTVKAKDDAGNVSTASNAATVTTDAPAAAAWVANKAYVKDDLVTYNGKIYKCVQPHTSLAGWEPSNVPALWSVQP</sequence>
<dbReference type="EC" id="3.2.1.14" evidence="3"/>
<dbReference type="InterPro" id="IPR001223">
    <property type="entry name" value="Glyco_hydro18_cat"/>
</dbReference>
<evidence type="ECO:0000256" key="2">
    <source>
        <dbReference type="ARBA" id="ARBA00009121"/>
    </source>
</evidence>
<evidence type="ECO:0000313" key="12">
    <source>
        <dbReference type="EMBL" id="RED57922.1"/>
    </source>
</evidence>
<dbReference type="AlphaFoldDB" id="A0A3D9I842"/>
<reference evidence="12 13" key="1">
    <citation type="submission" date="2018-07" db="EMBL/GenBank/DDBJ databases">
        <title>Genomic Encyclopedia of Type Strains, Phase III (KMG-III): the genomes of soil and plant-associated and newly described type strains.</title>
        <authorList>
            <person name="Whitman W."/>
        </authorList>
    </citation>
    <scope>NUCLEOTIDE SEQUENCE [LARGE SCALE GENOMIC DNA]</scope>
    <source>
        <strain evidence="12 13">CECT 7287</strain>
    </source>
</reference>
<evidence type="ECO:0000256" key="4">
    <source>
        <dbReference type="ARBA" id="ARBA00022801"/>
    </source>
</evidence>
<dbReference type="InterPro" id="IPR036573">
    <property type="entry name" value="CBM_sf_5/12"/>
</dbReference>
<evidence type="ECO:0000313" key="13">
    <source>
        <dbReference type="Proteomes" id="UP000256977"/>
    </source>
</evidence>
<keyword evidence="13" id="KW-1185">Reference proteome</keyword>
<accession>A0A3D9I842</accession>
<dbReference type="PROSITE" id="PS50853">
    <property type="entry name" value="FN3"/>
    <property type="match status" value="5"/>
</dbReference>